<dbReference type="PANTHER" id="PTHR12631:SF10">
    <property type="entry name" value="BETA-XYLOSIDASE-LIKE PROTEIN-RELATED"/>
    <property type="match status" value="1"/>
</dbReference>
<dbReference type="OrthoDB" id="9802522at2"/>
<evidence type="ECO:0000313" key="3">
    <source>
        <dbReference type="EMBL" id="EHN11104.1"/>
    </source>
</evidence>
<dbReference type="SUPFAM" id="SSF51445">
    <property type="entry name" value="(Trans)glycosidases"/>
    <property type="match status" value="1"/>
</dbReference>
<dbReference type="InterPro" id="IPR024655">
    <property type="entry name" value="Asl1_glyco_hydro_catalytic"/>
</dbReference>
<dbReference type="GO" id="GO:0004553">
    <property type="term" value="F:hydrolase activity, hydrolyzing O-glycosyl compounds"/>
    <property type="evidence" value="ECO:0007669"/>
    <property type="project" value="TreeGrafter"/>
</dbReference>
<dbReference type="InterPro" id="IPR051923">
    <property type="entry name" value="Glycosyl_Hydrolase_39"/>
</dbReference>
<name>H0E5E7_9ACTN</name>
<feature type="compositionally biased region" description="Pro residues" evidence="1">
    <location>
        <begin position="32"/>
        <end position="42"/>
    </location>
</feature>
<evidence type="ECO:0000256" key="1">
    <source>
        <dbReference type="SAM" id="MobiDB-lite"/>
    </source>
</evidence>
<dbReference type="AlphaFoldDB" id="H0E5E7"/>
<gene>
    <name evidence="3" type="ORF">PAI11_20380</name>
</gene>
<accession>H0E5E7</accession>
<evidence type="ECO:0000313" key="4">
    <source>
        <dbReference type="Proteomes" id="UP000005143"/>
    </source>
</evidence>
<feature type="region of interest" description="Disordered" evidence="1">
    <location>
        <begin position="32"/>
        <end position="51"/>
    </location>
</feature>
<comment type="caution">
    <text evidence="3">The sequence shown here is derived from an EMBL/GenBank/DDBJ whole genome shotgun (WGS) entry which is preliminary data.</text>
</comment>
<reference evidence="3 4" key="1">
    <citation type="journal article" date="2013" name="Biodegradation">
        <title>Quantitative proteomic analysis of ibuprofen-degrading Patulibacter sp. strain I11.</title>
        <authorList>
            <person name="Almeida B."/>
            <person name="Kjeldal H."/>
            <person name="Lolas I."/>
            <person name="Knudsen A.D."/>
            <person name="Carvalho G."/>
            <person name="Nielsen K.L."/>
            <person name="Barreto Crespo M.T."/>
            <person name="Stensballe A."/>
            <person name="Nielsen J.L."/>
        </authorList>
    </citation>
    <scope>NUCLEOTIDE SEQUENCE [LARGE SCALE GENOMIC DNA]</scope>
    <source>
        <strain evidence="3 4">I11</strain>
    </source>
</reference>
<dbReference type="PANTHER" id="PTHR12631">
    <property type="entry name" value="ALPHA-L-IDURONIDASE"/>
    <property type="match status" value="1"/>
</dbReference>
<organism evidence="3 4">
    <name type="scientific">Patulibacter medicamentivorans</name>
    <dbReference type="NCBI Taxonomy" id="1097667"/>
    <lineage>
        <taxon>Bacteria</taxon>
        <taxon>Bacillati</taxon>
        <taxon>Actinomycetota</taxon>
        <taxon>Thermoleophilia</taxon>
        <taxon>Solirubrobacterales</taxon>
        <taxon>Patulibacteraceae</taxon>
        <taxon>Patulibacter</taxon>
    </lineage>
</organism>
<dbReference type="EMBL" id="AGUD01000163">
    <property type="protein sequence ID" value="EHN11104.1"/>
    <property type="molecule type" value="Genomic_DNA"/>
</dbReference>
<evidence type="ECO:0000259" key="2">
    <source>
        <dbReference type="Pfam" id="PF11790"/>
    </source>
</evidence>
<dbReference type="Pfam" id="PF11790">
    <property type="entry name" value="Glyco_hydro_cc"/>
    <property type="match status" value="1"/>
</dbReference>
<sequence>MIRPNRVEPPREMDFITALLLFLLSLLGLQPQQPPKPTPEPPALGFSLGLDPDQTGTGIPNGIAALKAVKATIHRDGFNWAWLGSGSTAEHPVPDALDAPLGGSGIAGIDQLDRKYQALTGAGIRPLLVIGYAPAWASTRPRCAEPAYAAANPATCNQKYHPAPEFLPQYREVVAALARRYPKTTFEGWNEPDHEALTNPLNATTPERLAEEQCTLYEAVKSVDPDRTVLSPSMSDYYAPGYIGRYLTAVGSRRCHDVFSVHVYTGAGAAAVDVGVDSTLKRIRDARAGRDGTPLWVTEIGYSTADGVHDDASQAADLDRALGRLQAQADVRATIVHTLRDEPASWLTEGKEAGYGLLRTDWSPKPAFCSLVAAAAGSYSGC</sequence>
<dbReference type="Proteomes" id="UP000005143">
    <property type="component" value="Unassembled WGS sequence"/>
</dbReference>
<proteinExistence type="predicted"/>
<feature type="domain" description="Asl1-like glycosyl hydrolase catalytic" evidence="2">
    <location>
        <begin position="186"/>
        <end position="333"/>
    </location>
</feature>
<protein>
    <recommendedName>
        <fullName evidence="2">Asl1-like glycosyl hydrolase catalytic domain-containing protein</fullName>
    </recommendedName>
</protein>
<dbReference type="Gene3D" id="3.20.20.80">
    <property type="entry name" value="Glycosidases"/>
    <property type="match status" value="1"/>
</dbReference>
<dbReference type="InterPro" id="IPR017853">
    <property type="entry name" value="GH"/>
</dbReference>
<keyword evidence="4" id="KW-1185">Reference proteome</keyword>